<feature type="region of interest" description="Disordered" evidence="1">
    <location>
        <begin position="116"/>
        <end position="138"/>
    </location>
</feature>
<evidence type="ECO:0000256" key="1">
    <source>
        <dbReference type="SAM" id="MobiDB-lite"/>
    </source>
</evidence>
<protein>
    <submittedName>
        <fullName evidence="2">Uncharacterized protein</fullName>
    </submittedName>
</protein>
<proteinExistence type="predicted"/>
<name>A0A6B0UT95_IXORI</name>
<dbReference type="EMBL" id="GIFC01010792">
    <property type="protein sequence ID" value="MXU92875.1"/>
    <property type="molecule type" value="Transcribed_RNA"/>
</dbReference>
<sequence length="138" mass="15713">MSTYLNLYPKPSVRGRRLKGRPGEHQRERRGAFKTPVVLLVAFELDSRRKFRQPEVGTPRRERHLRSLLLLDGASTTDHQDHDVRQRDTPVFVTSFVATSGPSLMHGRNRTLNTLVGDPLQAPYKSNIKTPSRKPAFA</sequence>
<reference evidence="2" key="1">
    <citation type="submission" date="2019-12" db="EMBL/GenBank/DDBJ databases">
        <title>An insight into the sialome of adult female Ixodes ricinus ticks feeding for 6 days.</title>
        <authorList>
            <person name="Perner J."/>
            <person name="Ribeiro J.M.C."/>
        </authorList>
    </citation>
    <scope>NUCLEOTIDE SEQUENCE</scope>
    <source>
        <strain evidence="2">Semi-engorged</strain>
        <tissue evidence="2">Salivary glands</tissue>
    </source>
</reference>
<feature type="region of interest" description="Disordered" evidence="1">
    <location>
        <begin position="1"/>
        <end position="29"/>
    </location>
</feature>
<organism evidence="2">
    <name type="scientific">Ixodes ricinus</name>
    <name type="common">Common tick</name>
    <name type="synonym">Acarus ricinus</name>
    <dbReference type="NCBI Taxonomy" id="34613"/>
    <lineage>
        <taxon>Eukaryota</taxon>
        <taxon>Metazoa</taxon>
        <taxon>Ecdysozoa</taxon>
        <taxon>Arthropoda</taxon>
        <taxon>Chelicerata</taxon>
        <taxon>Arachnida</taxon>
        <taxon>Acari</taxon>
        <taxon>Parasitiformes</taxon>
        <taxon>Ixodida</taxon>
        <taxon>Ixodoidea</taxon>
        <taxon>Ixodidae</taxon>
        <taxon>Ixodinae</taxon>
        <taxon>Ixodes</taxon>
    </lineage>
</organism>
<accession>A0A6B0UT95</accession>
<dbReference type="AlphaFoldDB" id="A0A6B0UT95"/>
<evidence type="ECO:0000313" key="2">
    <source>
        <dbReference type="EMBL" id="MXU92875.1"/>
    </source>
</evidence>